<evidence type="ECO:0000259" key="5">
    <source>
        <dbReference type="PROSITE" id="PS50979"/>
    </source>
</evidence>
<dbReference type="PROSITE" id="PS50975">
    <property type="entry name" value="ATP_GRASP"/>
    <property type="match status" value="1"/>
</dbReference>
<keyword evidence="2" id="KW-0547">Nucleotide-binding</keyword>
<protein>
    <submittedName>
        <fullName evidence="6">Biotin carboxylase</fullName>
        <ecNumber evidence="6">6.3.4.14</ecNumber>
    </submittedName>
</protein>
<evidence type="ECO:0000256" key="1">
    <source>
        <dbReference type="ARBA" id="ARBA00022598"/>
    </source>
</evidence>
<dbReference type="InterPro" id="IPR005479">
    <property type="entry name" value="CPAse_ATP-bd"/>
</dbReference>
<dbReference type="InterPro" id="IPR011761">
    <property type="entry name" value="ATP-grasp"/>
</dbReference>
<accession>A0A645D0K9</accession>
<dbReference type="Pfam" id="PF02786">
    <property type="entry name" value="CPSase_L_D2"/>
    <property type="match status" value="1"/>
</dbReference>
<evidence type="ECO:0000256" key="2">
    <source>
        <dbReference type="ARBA" id="ARBA00022741"/>
    </source>
</evidence>
<dbReference type="PROSITE" id="PS50979">
    <property type="entry name" value="BC"/>
    <property type="match status" value="1"/>
</dbReference>
<sequence>MADNYGNVVYLGERDCSTQRRHQKLLEEAPSPVMDEATRKAMGEAAVAAAKAVNYSGAGTVEFIVDDNRNFYFMEMNTRIQVEHPVTEAITGTDLVQAQLLVASGQQLPWRQEDIKINGWAIECRINAEDIKNNFMPCPGKITVYRPPTGEGIRVDSAVFAGFTISPFYDSMIAKLIAWGSTREEAIERMQKALDSFKIEGVKTTIDLHKKLLADATFRKGEVHTNYLETHLEEVLKL</sequence>
<comment type="caution">
    <text evidence="6">The sequence shown here is derived from an EMBL/GenBank/DDBJ whole genome shotgun (WGS) entry which is preliminary data.</text>
</comment>
<dbReference type="InterPro" id="IPR005482">
    <property type="entry name" value="Biotin_COase_C"/>
</dbReference>
<feature type="domain" description="Biotin carboxylation" evidence="5">
    <location>
        <begin position="1"/>
        <end position="233"/>
    </location>
</feature>
<keyword evidence="1 6" id="KW-0436">Ligase</keyword>
<dbReference type="GO" id="GO:0046872">
    <property type="term" value="F:metal ion binding"/>
    <property type="evidence" value="ECO:0007669"/>
    <property type="project" value="InterPro"/>
</dbReference>
<dbReference type="EC" id="6.3.4.14" evidence="6"/>
<dbReference type="SMART" id="SM00878">
    <property type="entry name" value="Biotin_carb_C"/>
    <property type="match status" value="1"/>
</dbReference>
<proteinExistence type="predicted"/>
<name>A0A645D0K9_9ZZZZ</name>
<dbReference type="PANTHER" id="PTHR48095:SF2">
    <property type="entry name" value="BIOTIN CARBOXYLASE, CHLOROPLASTIC"/>
    <property type="match status" value="1"/>
</dbReference>
<dbReference type="Pfam" id="PF02785">
    <property type="entry name" value="Biotin_carb_C"/>
    <property type="match status" value="1"/>
</dbReference>
<dbReference type="InterPro" id="IPR011764">
    <property type="entry name" value="Biotin_carboxylation_dom"/>
</dbReference>
<dbReference type="GO" id="GO:0005524">
    <property type="term" value="F:ATP binding"/>
    <property type="evidence" value="ECO:0007669"/>
    <property type="project" value="UniProtKB-KW"/>
</dbReference>
<evidence type="ECO:0000313" key="6">
    <source>
        <dbReference type="EMBL" id="MPM82342.1"/>
    </source>
</evidence>
<dbReference type="EMBL" id="VSSQ01031451">
    <property type="protein sequence ID" value="MPM82342.1"/>
    <property type="molecule type" value="Genomic_DNA"/>
</dbReference>
<dbReference type="InterPro" id="IPR011054">
    <property type="entry name" value="Rudment_hybrid_motif"/>
</dbReference>
<dbReference type="Gene3D" id="3.30.470.20">
    <property type="entry name" value="ATP-grasp fold, B domain"/>
    <property type="match status" value="1"/>
</dbReference>
<dbReference type="SUPFAM" id="SSF51246">
    <property type="entry name" value="Rudiment single hybrid motif"/>
    <property type="match status" value="1"/>
</dbReference>
<keyword evidence="3" id="KW-0067">ATP-binding</keyword>
<feature type="domain" description="ATP-grasp" evidence="4">
    <location>
        <begin position="34"/>
        <end position="104"/>
    </location>
</feature>
<dbReference type="PROSITE" id="PS00867">
    <property type="entry name" value="CPSASE_2"/>
    <property type="match status" value="1"/>
</dbReference>
<reference evidence="6" key="1">
    <citation type="submission" date="2019-08" db="EMBL/GenBank/DDBJ databases">
        <authorList>
            <person name="Kucharzyk K."/>
            <person name="Murdoch R.W."/>
            <person name="Higgins S."/>
            <person name="Loffler F."/>
        </authorList>
    </citation>
    <scope>NUCLEOTIDE SEQUENCE</scope>
</reference>
<evidence type="ECO:0000256" key="3">
    <source>
        <dbReference type="ARBA" id="ARBA00022840"/>
    </source>
</evidence>
<dbReference type="SUPFAM" id="SSF56059">
    <property type="entry name" value="Glutathione synthetase ATP-binding domain-like"/>
    <property type="match status" value="1"/>
</dbReference>
<organism evidence="6">
    <name type="scientific">bioreactor metagenome</name>
    <dbReference type="NCBI Taxonomy" id="1076179"/>
    <lineage>
        <taxon>unclassified sequences</taxon>
        <taxon>metagenomes</taxon>
        <taxon>ecological metagenomes</taxon>
    </lineage>
</organism>
<gene>
    <name evidence="6" type="primary">accC_18</name>
    <name evidence="6" type="ORF">SDC9_129403</name>
</gene>
<dbReference type="AlphaFoldDB" id="A0A645D0K9"/>
<dbReference type="PANTHER" id="PTHR48095">
    <property type="entry name" value="PYRUVATE CARBOXYLASE SUBUNIT A"/>
    <property type="match status" value="1"/>
</dbReference>
<dbReference type="GO" id="GO:0004075">
    <property type="term" value="F:biotin carboxylase activity"/>
    <property type="evidence" value="ECO:0007669"/>
    <property type="project" value="UniProtKB-EC"/>
</dbReference>
<dbReference type="InterPro" id="IPR051602">
    <property type="entry name" value="ACC_Biotin_Carboxylase"/>
</dbReference>
<evidence type="ECO:0000259" key="4">
    <source>
        <dbReference type="PROSITE" id="PS50975"/>
    </source>
</evidence>